<evidence type="ECO:0008006" key="9">
    <source>
        <dbReference type="Google" id="ProtNLM"/>
    </source>
</evidence>
<dbReference type="InterPro" id="IPR045863">
    <property type="entry name" value="CorA_TM1_TM2"/>
</dbReference>
<dbReference type="OrthoDB" id="5430750at2759"/>
<evidence type="ECO:0000256" key="4">
    <source>
        <dbReference type="ARBA" id="ARBA00023136"/>
    </source>
</evidence>
<reference evidence="8" key="1">
    <citation type="submission" date="2020-01" db="EMBL/GenBank/DDBJ databases">
        <authorList>
            <consortium name="DOE Joint Genome Institute"/>
            <person name="Haridas S."/>
            <person name="Albert R."/>
            <person name="Binder M."/>
            <person name="Bloem J."/>
            <person name="Labutti K."/>
            <person name="Salamov A."/>
            <person name="Andreopoulos B."/>
            <person name="Baker S.E."/>
            <person name="Barry K."/>
            <person name="Bills G."/>
            <person name="Bluhm B.H."/>
            <person name="Cannon C."/>
            <person name="Castanera R."/>
            <person name="Culley D.E."/>
            <person name="Daum C."/>
            <person name="Ezra D."/>
            <person name="Gonzalez J.B."/>
            <person name="Henrissat B."/>
            <person name="Kuo A."/>
            <person name="Liang C."/>
            <person name="Lipzen A."/>
            <person name="Lutzoni F."/>
            <person name="Magnuson J."/>
            <person name="Mondo S."/>
            <person name="Nolan M."/>
            <person name="Ohm R."/>
            <person name="Pangilinan J."/>
            <person name="Park H.-J."/>
            <person name="Ramirez L."/>
            <person name="Alfaro M."/>
            <person name="Sun H."/>
            <person name="Tritt A."/>
            <person name="Yoshinaga Y."/>
            <person name="Zwiers L.-H."/>
            <person name="Turgeon B.G."/>
            <person name="Goodwin S.B."/>
            <person name="Spatafora J.W."/>
            <person name="Crous P.W."/>
            <person name="Grigoriev I.V."/>
        </authorList>
    </citation>
    <scope>NUCLEOTIDE SEQUENCE</scope>
    <source>
        <strain evidence="8">CBS 342.82</strain>
    </source>
</reference>
<dbReference type="GO" id="GO:0000287">
    <property type="term" value="F:magnesium ion binding"/>
    <property type="evidence" value="ECO:0007669"/>
    <property type="project" value="TreeGrafter"/>
</dbReference>
<sequence length="1275" mass="142839">MARRRSGKEREIPPLFFSEPKDGPAVIPDDYVNTRNVTKSGKKTRVTIENSKSKSTQPRSDSFRQWIQSHDLDQPSQDTRSQRYPESLHSLYPASALDGRASASKSHLRRWARSEPDELTSNLLGPDVLESAGRFPIASLREGARQPIEAVRHRATGIPYNDTAYEAYPRHRRRQSASDQVIANWNFALDEFERRTYDLAQQQARHDVDLEIPTPGRVSHRVPVDDEWYGNEVLGIPTKSRRKRTKGSRFTLPPDEVRAEDPARGKKPHEKVKRGSDVSSKSSSSEKPEPPDEDGGAGSGRESGSTDTSDSDGSSLGTTTKSGTSEQVVEISEGSSDSSSKSSVRSARRGVRWNLPGEETDVNEFDDPLASLDVSRLIGQRSISDNNILSTIGDEHMHEKQKLTLRGLTQFDIGRSLWTGDHLRDWDLGVELTTLAESTPDCLHTRIQWYHLERDLMVFDEFMTMVQKCPHLTDKIKQQVTDMLRTVKYDKQKQRQFGYDMDAAVQSEFDYEDGFADKQQPTSSATFLNLPYLSLEKYAGADLQSLSSASAVHPARGIVQASTRTVNDKRELAQVVTTRADVPNGTCLHTSNFWCLIVNDNLILTCSRLNVEELRSTVVNVIQPPYDVTSQDIRITSGAAFGWQFPSKDVSSWPNVLGLFGDSLMDVVNGQKFRHNGQTLDAETWSDLISKGVSHHIEVLPSLSPDTALGTYLKVHDLIVGNDAKRVLPTNRASREDHPLDSTKQTSPHAPTKNLPHTPKLDPRPSPAQAHTHLSVFQHSRTSKASSVADWAEILHSAMMSQNTAYSECPTARIGDIREWIEAADPAGSTKSAGMVKGADNDRVRKRKAAVTVIYVAGFFWPYDLEHEVLGKLFGALVRILNNKLGSGSAFLVELEEDVLPLLFTMTTIFAGNEHHLQQLPDHFVRAWLRFVTAILLAAEAPEPVRTGKAQRLPELKLAIRQLKLMRLDLLNGEQALTLVTRRHDLSKFEICSTRGIATLLVDRLCKGVMRGVPDVGQIYEDYYHQMLDAVTGDPFQRSHRDVLRDYQQELEAVLRILNGQCEVLDLLDRSNDQAEVSNSTAPDLPPFREFPSLKRKMRRCLGEVTFRIDTFEALHGRSDDLGTWLLSRIEMNRDKQESAVIVFTMVTIIFLPLSFVASVLGMNTSDVRNMDGTQWVFWVVAIPLTIVIMFASLWFAGLLDGLRRWLASLLRVHPARTTKSRTSDFAETMSEKISRGATSDPERHRYGSSSGLERRATTYPSSLQRRTSTGLTRG</sequence>
<dbReference type="SUPFAM" id="SSF144083">
    <property type="entry name" value="Magnesium transport protein CorA, transmembrane region"/>
    <property type="match status" value="1"/>
</dbReference>
<feature type="region of interest" description="Disordered" evidence="5">
    <location>
        <begin position="1"/>
        <end position="85"/>
    </location>
</feature>
<dbReference type="PANTHER" id="PTHR46494:SF1">
    <property type="entry name" value="CORA FAMILY METAL ION TRANSPORTER (EUROFUNG)"/>
    <property type="match status" value="1"/>
</dbReference>
<name>A0A6J3MGM1_9PEZI</name>
<dbReference type="GO" id="GO:0015095">
    <property type="term" value="F:magnesium ion transmembrane transporter activity"/>
    <property type="evidence" value="ECO:0007669"/>
    <property type="project" value="TreeGrafter"/>
</dbReference>
<dbReference type="RefSeq" id="XP_033464142.1">
    <property type="nucleotide sequence ID" value="XM_033607189.1"/>
</dbReference>
<evidence type="ECO:0000313" key="8">
    <source>
        <dbReference type="RefSeq" id="XP_033464142.1"/>
    </source>
</evidence>
<reference evidence="8" key="2">
    <citation type="submission" date="2020-04" db="EMBL/GenBank/DDBJ databases">
        <authorList>
            <consortium name="NCBI Genome Project"/>
        </authorList>
    </citation>
    <scope>NUCLEOTIDE SEQUENCE</scope>
    <source>
        <strain evidence="8">CBS 342.82</strain>
    </source>
</reference>
<feature type="region of interest" description="Disordered" evidence="5">
    <location>
        <begin position="239"/>
        <end position="349"/>
    </location>
</feature>
<dbReference type="Gene3D" id="1.20.58.340">
    <property type="entry name" value="Magnesium transport protein CorA, transmembrane region"/>
    <property type="match status" value="1"/>
</dbReference>
<evidence type="ECO:0000256" key="5">
    <source>
        <dbReference type="SAM" id="MobiDB-lite"/>
    </source>
</evidence>
<evidence type="ECO:0000256" key="1">
    <source>
        <dbReference type="ARBA" id="ARBA00004651"/>
    </source>
</evidence>
<dbReference type="PANTHER" id="PTHR46494">
    <property type="entry name" value="CORA FAMILY METAL ION TRANSPORTER (EUROFUNG)"/>
    <property type="match status" value="1"/>
</dbReference>
<dbReference type="GeneID" id="54364989"/>
<evidence type="ECO:0000313" key="7">
    <source>
        <dbReference type="Proteomes" id="UP000504637"/>
    </source>
</evidence>
<keyword evidence="3 6" id="KW-1133">Transmembrane helix</keyword>
<reference evidence="8" key="3">
    <citation type="submission" date="2025-08" db="UniProtKB">
        <authorList>
            <consortium name="RefSeq"/>
        </authorList>
    </citation>
    <scope>IDENTIFICATION</scope>
    <source>
        <strain evidence="8">CBS 342.82</strain>
    </source>
</reference>
<organism evidence="8">
    <name type="scientific">Dissoconium aciculare CBS 342.82</name>
    <dbReference type="NCBI Taxonomy" id="1314786"/>
    <lineage>
        <taxon>Eukaryota</taxon>
        <taxon>Fungi</taxon>
        <taxon>Dikarya</taxon>
        <taxon>Ascomycota</taxon>
        <taxon>Pezizomycotina</taxon>
        <taxon>Dothideomycetes</taxon>
        <taxon>Dothideomycetidae</taxon>
        <taxon>Mycosphaerellales</taxon>
        <taxon>Dissoconiaceae</taxon>
        <taxon>Dissoconium</taxon>
    </lineage>
</organism>
<keyword evidence="2 6" id="KW-0812">Transmembrane</keyword>
<feature type="compositionally biased region" description="Low complexity" evidence="5">
    <location>
        <begin position="302"/>
        <end position="345"/>
    </location>
</feature>
<proteinExistence type="predicted"/>
<dbReference type="GO" id="GO:0050897">
    <property type="term" value="F:cobalt ion binding"/>
    <property type="evidence" value="ECO:0007669"/>
    <property type="project" value="TreeGrafter"/>
</dbReference>
<gene>
    <name evidence="8" type="ORF">K489DRAFT_405846</name>
</gene>
<evidence type="ECO:0000256" key="2">
    <source>
        <dbReference type="ARBA" id="ARBA00022692"/>
    </source>
</evidence>
<dbReference type="Proteomes" id="UP000504637">
    <property type="component" value="Unplaced"/>
</dbReference>
<feature type="transmembrane region" description="Helical" evidence="6">
    <location>
        <begin position="1176"/>
        <end position="1200"/>
    </location>
</feature>
<feature type="transmembrane region" description="Helical" evidence="6">
    <location>
        <begin position="1139"/>
        <end position="1164"/>
    </location>
</feature>
<accession>A0A6J3MGM1</accession>
<dbReference type="AlphaFoldDB" id="A0A6J3MGM1"/>
<feature type="compositionally biased region" description="Polar residues" evidence="5">
    <location>
        <begin position="47"/>
        <end position="84"/>
    </location>
</feature>
<comment type="subcellular location">
    <subcellularLocation>
        <location evidence="1">Cell membrane</location>
        <topology evidence="1">Multi-pass membrane protein</topology>
    </subcellularLocation>
</comment>
<evidence type="ECO:0000256" key="6">
    <source>
        <dbReference type="SAM" id="Phobius"/>
    </source>
</evidence>
<feature type="compositionally biased region" description="Basic and acidic residues" evidence="5">
    <location>
        <begin position="1222"/>
        <end position="1246"/>
    </location>
</feature>
<dbReference type="GO" id="GO:0005886">
    <property type="term" value="C:plasma membrane"/>
    <property type="evidence" value="ECO:0007669"/>
    <property type="project" value="UniProtKB-SubCell"/>
</dbReference>
<feature type="compositionally biased region" description="Polar residues" evidence="5">
    <location>
        <begin position="1259"/>
        <end position="1275"/>
    </location>
</feature>
<dbReference type="GO" id="GO:0015087">
    <property type="term" value="F:cobalt ion transmembrane transporter activity"/>
    <property type="evidence" value="ECO:0007669"/>
    <property type="project" value="TreeGrafter"/>
</dbReference>
<protein>
    <recommendedName>
        <fullName evidence="9">Cora-domain-containing protein</fullName>
    </recommendedName>
</protein>
<evidence type="ECO:0000256" key="3">
    <source>
        <dbReference type="ARBA" id="ARBA00022989"/>
    </source>
</evidence>
<keyword evidence="7" id="KW-1185">Reference proteome</keyword>
<keyword evidence="4 6" id="KW-0472">Membrane</keyword>
<feature type="compositionally biased region" description="Basic and acidic residues" evidence="5">
    <location>
        <begin position="255"/>
        <end position="264"/>
    </location>
</feature>
<feature type="region of interest" description="Disordered" evidence="5">
    <location>
        <begin position="729"/>
        <end position="770"/>
    </location>
</feature>
<dbReference type="InterPro" id="IPR002523">
    <property type="entry name" value="MgTranspt_CorA/ZnTranspt_ZntB"/>
</dbReference>
<dbReference type="Pfam" id="PF01544">
    <property type="entry name" value="CorA"/>
    <property type="match status" value="1"/>
</dbReference>
<feature type="region of interest" description="Disordered" evidence="5">
    <location>
        <begin position="1222"/>
        <end position="1275"/>
    </location>
</feature>